<dbReference type="InterPro" id="IPR036249">
    <property type="entry name" value="Thioredoxin-like_sf"/>
</dbReference>
<proteinExistence type="predicted"/>
<gene>
    <name evidence="2" type="ORF">SAMN06265337_2732</name>
</gene>
<keyword evidence="3" id="KW-1185">Reference proteome</keyword>
<protein>
    <submittedName>
        <fullName evidence="2">Circadian clock protein KaiB</fullName>
    </submittedName>
</protein>
<dbReference type="CDD" id="cd02978">
    <property type="entry name" value="KaiB_like"/>
    <property type="match status" value="1"/>
</dbReference>
<dbReference type="SMART" id="SM01248">
    <property type="entry name" value="KaiB"/>
    <property type="match status" value="1"/>
</dbReference>
<organism evidence="2 3">
    <name type="scientific">Hymenobacter gelipurpurascens</name>
    <dbReference type="NCBI Taxonomy" id="89968"/>
    <lineage>
        <taxon>Bacteria</taxon>
        <taxon>Pseudomonadati</taxon>
        <taxon>Bacteroidota</taxon>
        <taxon>Cytophagia</taxon>
        <taxon>Cytophagales</taxon>
        <taxon>Hymenobacteraceae</taxon>
        <taxon>Hymenobacter</taxon>
    </lineage>
</organism>
<dbReference type="PANTHER" id="PTHR41709:SF2">
    <property type="entry name" value="CIRCADIAN CLOCK PROTEIN KAIB2"/>
    <property type="match status" value="1"/>
</dbReference>
<dbReference type="RefSeq" id="WP_088844067.1">
    <property type="nucleotide sequence ID" value="NZ_FYEW01000002.1"/>
</dbReference>
<dbReference type="SUPFAM" id="SSF52833">
    <property type="entry name" value="Thioredoxin-like"/>
    <property type="match status" value="1"/>
</dbReference>
<evidence type="ECO:0000313" key="3">
    <source>
        <dbReference type="Proteomes" id="UP000198131"/>
    </source>
</evidence>
<dbReference type="Pfam" id="PF07689">
    <property type="entry name" value="KaiB"/>
    <property type="match status" value="1"/>
</dbReference>
<evidence type="ECO:0000259" key="1">
    <source>
        <dbReference type="SMART" id="SM01248"/>
    </source>
</evidence>
<sequence>MGNNFTPVATGEEETPAEYIFHLYITGATPNSTRAVRNIKEICELHLKGRYELLIMDIYQQPELAMQDQIVAAPTLIKKLPLPARRLIGDLSERTRVLAALGLPELPPSPQP</sequence>
<dbReference type="EMBL" id="FYEW01000002">
    <property type="protein sequence ID" value="SNC75156.1"/>
    <property type="molecule type" value="Genomic_DNA"/>
</dbReference>
<dbReference type="Gene3D" id="3.40.30.10">
    <property type="entry name" value="Glutaredoxin"/>
    <property type="match status" value="1"/>
</dbReference>
<feature type="domain" description="KaiB" evidence="1">
    <location>
        <begin position="22"/>
        <end position="103"/>
    </location>
</feature>
<dbReference type="GO" id="GO:0048511">
    <property type="term" value="P:rhythmic process"/>
    <property type="evidence" value="ECO:0007669"/>
    <property type="project" value="InterPro"/>
</dbReference>
<dbReference type="InterPro" id="IPR039022">
    <property type="entry name" value="KaiB-like"/>
</dbReference>
<dbReference type="OrthoDB" id="5458519at2"/>
<name>A0A212UAD7_9BACT</name>
<accession>A0A212UAD7</accession>
<evidence type="ECO:0000313" key="2">
    <source>
        <dbReference type="EMBL" id="SNC75156.1"/>
    </source>
</evidence>
<dbReference type="Proteomes" id="UP000198131">
    <property type="component" value="Unassembled WGS sequence"/>
</dbReference>
<dbReference type="PANTHER" id="PTHR41709">
    <property type="entry name" value="KAIB-LIKE PROTEIN 1"/>
    <property type="match status" value="1"/>
</dbReference>
<dbReference type="AlphaFoldDB" id="A0A212UAD7"/>
<dbReference type="InterPro" id="IPR011649">
    <property type="entry name" value="KaiB_domain"/>
</dbReference>
<reference evidence="3" key="1">
    <citation type="submission" date="2017-06" db="EMBL/GenBank/DDBJ databases">
        <authorList>
            <person name="Varghese N."/>
            <person name="Submissions S."/>
        </authorList>
    </citation>
    <scope>NUCLEOTIDE SEQUENCE [LARGE SCALE GENOMIC DNA]</scope>
    <source>
        <strain evidence="3">DSM 11116</strain>
    </source>
</reference>